<dbReference type="SUPFAM" id="SSF74650">
    <property type="entry name" value="Galactose mutarotase-like"/>
    <property type="match status" value="1"/>
</dbReference>
<dbReference type="AlphaFoldDB" id="A0A5B9WDH9"/>
<dbReference type="EMBL" id="CP042997">
    <property type="protein sequence ID" value="QEH38011.1"/>
    <property type="molecule type" value="Genomic_DNA"/>
</dbReference>
<dbReference type="SUPFAM" id="SSF48208">
    <property type="entry name" value="Six-hairpin glycosidases"/>
    <property type="match status" value="1"/>
</dbReference>
<feature type="region of interest" description="Disordered" evidence="1">
    <location>
        <begin position="1"/>
        <end position="33"/>
    </location>
</feature>
<dbReference type="Gene3D" id="1.50.10.10">
    <property type="match status" value="1"/>
</dbReference>
<accession>A0A5B9WDH9</accession>
<name>A0A5B9WDH9_9BACT</name>
<sequence length="827" mass="88924">MDVPAGLAGSGRAWGRNEDDASRRAPGWPGDPPRWTTAAKQGIGTAAANPPHGTNLAWFTLACGALTEVYYPRVDSAVLRSLGLVVTGPGGFASDERRDASHRLEPPADGVPIYRLENACRSGRYRIRKEIFTHPDHDAVIQRTEFEPLHGGAAGYRVFVVLEPHSGGEGEGASVWLGDARGIPLLMADAPGGSLALACSSPWGEATAGFAGTSDPREVLAERGRLSRRFEAAGPGNVVLAAEIDFASRGGDFVLALGLGRDPDEAGHRALATLRLPMEEARRRYVRGWRDWHAAITPPPVPEGVRDLSRISAMVLAAHTGRVVSGATVASLSVPWGEARAGDEEGYHLVWPRDLCEVAGGFLAVGAKAEAARALRYLEAIQGADGHWPQNMYVSGAPYWEAVQLGQTAIVLVLLDHLRRDGAIDEAEVARLWPTARRAAAYIVQCGPSTQEDRWENERGYTPFTLALVISALLIAADLADERGEPAAGAYLRASADAWNASIEDWLYVSGTGLARSMDVDGYYARIIAGGGDVRVSDVEGGAETNIPTSLDREFAPDEVVSPDALALVRFGLRAPDDPRILNTIKVVDALLKVETAHGPVWRRYNGDGYGEHADGTPYDGHTRGVGRPWPLLTGERAHYELAAGRRGEAVRLLSAMAAFANDGGMIPEQVWDADDIPEKGLFRGRPSGSAMPLAWAHAEYLKLCRSIRDGRIFDMPPRTARRYLEEKVRSDKALWRPEHRREFIPAGATLRIELPSPAVIRWTHDAGPLARQQATRDTTLGVHVADLPTAALAPGSVIRLSIEQGGEEGDEARVVVEEAAGAGRGS</sequence>
<keyword evidence="5" id="KW-1185">Reference proteome</keyword>
<dbReference type="InterPro" id="IPR011613">
    <property type="entry name" value="GH15-like"/>
</dbReference>
<evidence type="ECO:0000313" key="5">
    <source>
        <dbReference type="Proteomes" id="UP000324233"/>
    </source>
</evidence>
<keyword evidence="4" id="KW-0378">Hydrolase</keyword>
<dbReference type="InterPro" id="IPR015220">
    <property type="entry name" value="Glucodextranase_N"/>
</dbReference>
<proteinExistence type="predicted"/>
<keyword evidence="4" id="KW-0326">Glycosidase</keyword>
<evidence type="ECO:0000259" key="3">
    <source>
        <dbReference type="Pfam" id="PF09137"/>
    </source>
</evidence>
<dbReference type="InterPro" id="IPR014718">
    <property type="entry name" value="GH-type_carb-bd"/>
</dbReference>
<feature type="domain" description="GH15-like" evidence="2">
    <location>
        <begin position="317"/>
        <end position="704"/>
    </location>
</feature>
<dbReference type="EC" id="3.2.1.3" evidence="4"/>
<dbReference type="RefSeq" id="WP_148597499.1">
    <property type="nucleotide sequence ID" value="NZ_CP042997.1"/>
</dbReference>
<dbReference type="KEGG" id="agv:OJF2_66070"/>
<evidence type="ECO:0000313" key="4">
    <source>
        <dbReference type="EMBL" id="QEH38011.1"/>
    </source>
</evidence>
<dbReference type="Pfam" id="PF09137">
    <property type="entry name" value="Glucodextran_N"/>
    <property type="match status" value="1"/>
</dbReference>
<dbReference type="GO" id="GO:0004339">
    <property type="term" value="F:glucan 1,4-alpha-glucosidase activity"/>
    <property type="evidence" value="ECO:0007669"/>
    <property type="project" value="UniProtKB-EC"/>
</dbReference>
<dbReference type="Proteomes" id="UP000324233">
    <property type="component" value="Chromosome"/>
</dbReference>
<evidence type="ECO:0000256" key="1">
    <source>
        <dbReference type="SAM" id="MobiDB-lite"/>
    </source>
</evidence>
<feature type="domain" description="Glucodextranase N-terminal" evidence="3">
    <location>
        <begin position="25"/>
        <end position="293"/>
    </location>
</feature>
<dbReference type="GO" id="GO:0005975">
    <property type="term" value="P:carbohydrate metabolic process"/>
    <property type="evidence" value="ECO:0007669"/>
    <property type="project" value="InterPro"/>
</dbReference>
<evidence type="ECO:0000259" key="2">
    <source>
        <dbReference type="Pfam" id="PF00723"/>
    </source>
</evidence>
<protein>
    <submittedName>
        <fullName evidence="4">Glucoamylase</fullName>
        <ecNumber evidence="4">3.2.1.3</ecNumber>
    </submittedName>
</protein>
<dbReference type="PANTHER" id="PTHR31616:SF0">
    <property type="entry name" value="GLUCAN 1,4-ALPHA-GLUCOSIDASE"/>
    <property type="match status" value="1"/>
</dbReference>
<dbReference type="GO" id="GO:0030246">
    <property type="term" value="F:carbohydrate binding"/>
    <property type="evidence" value="ECO:0007669"/>
    <property type="project" value="InterPro"/>
</dbReference>
<dbReference type="InterPro" id="IPR011013">
    <property type="entry name" value="Gal_mutarotase_sf_dom"/>
</dbReference>
<reference evidence="4 5" key="1">
    <citation type="submission" date="2019-08" db="EMBL/GenBank/DDBJ databases">
        <title>Deep-cultivation of Planctomycetes and their phenomic and genomic characterization uncovers novel biology.</title>
        <authorList>
            <person name="Wiegand S."/>
            <person name="Jogler M."/>
            <person name="Boedeker C."/>
            <person name="Pinto D."/>
            <person name="Vollmers J."/>
            <person name="Rivas-Marin E."/>
            <person name="Kohn T."/>
            <person name="Peeters S.H."/>
            <person name="Heuer A."/>
            <person name="Rast P."/>
            <person name="Oberbeckmann S."/>
            <person name="Bunk B."/>
            <person name="Jeske O."/>
            <person name="Meyerdierks A."/>
            <person name="Storesund J.E."/>
            <person name="Kallscheuer N."/>
            <person name="Luecker S."/>
            <person name="Lage O.M."/>
            <person name="Pohl T."/>
            <person name="Merkel B.J."/>
            <person name="Hornburger P."/>
            <person name="Mueller R.-W."/>
            <person name="Bruemmer F."/>
            <person name="Labrenz M."/>
            <person name="Spormann A.M."/>
            <person name="Op den Camp H."/>
            <person name="Overmann J."/>
            <person name="Amann R."/>
            <person name="Jetten M.S.M."/>
            <person name="Mascher T."/>
            <person name="Medema M.H."/>
            <person name="Devos D.P."/>
            <person name="Kaster A.-K."/>
            <person name="Ovreas L."/>
            <person name="Rohde M."/>
            <person name="Galperin M.Y."/>
            <person name="Jogler C."/>
        </authorList>
    </citation>
    <scope>NUCLEOTIDE SEQUENCE [LARGE SCALE GENOMIC DNA]</scope>
    <source>
        <strain evidence="4 5">OJF2</strain>
    </source>
</reference>
<dbReference type="OrthoDB" id="3902805at2"/>
<dbReference type="Pfam" id="PF00723">
    <property type="entry name" value="Glyco_hydro_15"/>
    <property type="match status" value="1"/>
</dbReference>
<dbReference type="PANTHER" id="PTHR31616">
    <property type="entry name" value="TREHALASE"/>
    <property type="match status" value="1"/>
</dbReference>
<dbReference type="InterPro" id="IPR012341">
    <property type="entry name" value="6hp_glycosidase-like_sf"/>
</dbReference>
<dbReference type="InterPro" id="IPR008928">
    <property type="entry name" value="6-hairpin_glycosidase_sf"/>
</dbReference>
<gene>
    <name evidence="4" type="primary">cga</name>
    <name evidence="4" type="ORF">OJF2_66070</name>
</gene>
<dbReference type="CDD" id="cd07430">
    <property type="entry name" value="GH15_N"/>
    <property type="match status" value="1"/>
</dbReference>
<dbReference type="Gene3D" id="2.70.98.10">
    <property type="match status" value="1"/>
</dbReference>
<dbReference type="GO" id="GO:0016757">
    <property type="term" value="F:glycosyltransferase activity"/>
    <property type="evidence" value="ECO:0007669"/>
    <property type="project" value="UniProtKB-ARBA"/>
</dbReference>
<organism evidence="4 5">
    <name type="scientific">Aquisphaera giovannonii</name>
    <dbReference type="NCBI Taxonomy" id="406548"/>
    <lineage>
        <taxon>Bacteria</taxon>
        <taxon>Pseudomonadati</taxon>
        <taxon>Planctomycetota</taxon>
        <taxon>Planctomycetia</taxon>
        <taxon>Isosphaerales</taxon>
        <taxon>Isosphaeraceae</taxon>
        <taxon>Aquisphaera</taxon>
    </lineage>
</organism>